<keyword evidence="5" id="KW-1185">Reference proteome</keyword>
<name>A0ABV6PB43_9MICC</name>
<dbReference type="Proteomes" id="UP001589862">
    <property type="component" value="Unassembled WGS sequence"/>
</dbReference>
<dbReference type="InterPro" id="IPR002563">
    <property type="entry name" value="Flavin_Rdtase-like_dom"/>
</dbReference>
<evidence type="ECO:0000313" key="4">
    <source>
        <dbReference type="EMBL" id="MFC0582350.1"/>
    </source>
</evidence>
<comment type="similarity">
    <text evidence="1">Belongs to the non-flavoprotein flavin reductase family.</text>
</comment>
<evidence type="ECO:0000256" key="1">
    <source>
        <dbReference type="ARBA" id="ARBA00008898"/>
    </source>
</evidence>
<dbReference type="Gene3D" id="2.30.110.10">
    <property type="entry name" value="Electron Transport, Fmn-binding Protein, Chain A"/>
    <property type="match status" value="1"/>
</dbReference>
<comment type="caution">
    <text evidence="4">The sequence shown here is derived from an EMBL/GenBank/DDBJ whole genome shotgun (WGS) entry which is preliminary data.</text>
</comment>
<evidence type="ECO:0000313" key="5">
    <source>
        <dbReference type="Proteomes" id="UP001589862"/>
    </source>
</evidence>
<protein>
    <submittedName>
        <fullName evidence="4">Flavin reductase</fullName>
    </submittedName>
</protein>
<dbReference type="Gene3D" id="3.30.450.40">
    <property type="match status" value="1"/>
</dbReference>
<dbReference type="SUPFAM" id="SSF55781">
    <property type="entry name" value="GAF domain-like"/>
    <property type="match status" value="1"/>
</dbReference>
<dbReference type="InterPro" id="IPR029016">
    <property type="entry name" value="GAF-like_dom_sf"/>
</dbReference>
<organism evidence="4 5">
    <name type="scientific">Micrococcoides hystricis</name>
    <dbReference type="NCBI Taxonomy" id="1572761"/>
    <lineage>
        <taxon>Bacteria</taxon>
        <taxon>Bacillati</taxon>
        <taxon>Actinomycetota</taxon>
        <taxon>Actinomycetes</taxon>
        <taxon>Micrococcales</taxon>
        <taxon>Micrococcaceae</taxon>
        <taxon>Micrococcoides</taxon>
    </lineage>
</organism>
<dbReference type="EMBL" id="JBHLUB010000030">
    <property type="protein sequence ID" value="MFC0582350.1"/>
    <property type="molecule type" value="Genomic_DNA"/>
</dbReference>
<feature type="domain" description="IclR-ED" evidence="3">
    <location>
        <begin position="163"/>
        <end position="364"/>
    </location>
</feature>
<evidence type="ECO:0000256" key="2">
    <source>
        <dbReference type="ARBA" id="ARBA00023002"/>
    </source>
</evidence>
<accession>A0ABV6PB43</accession>
<dbReference type="InterPro" id="IPR014757">
    <property type="entry name" value="Tscrpt_reg_IclR_C"/>
</dbReference>
<dbReference type="Pfam" id="PF01613">
    <property type="entry name" value="Flavin_Reduct"/>
    <property type="match status" value="1"/>
</dbReference>
<evidence type="ECO:0000259" key="3">
    <source>
        <dbReference type="PROSITE" id="PS51078"/>
    </source>
</evidence>
<gene>
    <name evidence="4" type="ORF">ACFFFR_08160</name>
</gene>
<keyword evidence="2" id="KW-0560">Oxidoreductase</keyword>
<reference evidence="4 5" key="1">
    <citation type="submission" date="2024-09" db="EMBL/GenBank/DDBJ databases">
        <authorList>
            <person name="Sun Q."/>
            <person name="Mori K."/>
        </authorList>
    </citation>
    <scope>NUCLEOTIDE SEQUENCE [LARGE SCALE GENOMIC DNA]</scope>
    <source>
        <strain evidence="4 5">NCAIM B.02604</strain>
    </source>
</reference>
<dbReference type="InterPro" id="IPR050268">
    <property type="entry name" value="NADH-dep_flavin_reductase"/>
</dbReference>
<proteinExistence type="inferred from homology"/>
<dbReference type="SMART" id="SM00903">
    <property type="entry name" value="Flavin_Reduct"/>
    <property type="match status" value="1"/>
</dbReference>
<dbReference type="PROSITE" id="PS51078">
    <property type="entry name" value="ICLR_ED"/>
    <property type="match status" value="1"/>
</dbReference>
<dbReference type="SUPFAM" id="SSF50475">
    <property type="entry name" value="FMN-binding split barrel"/>
    <property type="match status" value="1"/>
</dbReference>
<dbReference type="PANTHER" id="PTHR30466:SF11">
    <property type="entry name" value="FLAVIN-DEPENDENT MONOOXYGENASE, REDUCTASE SUBUNIT HSAB"/>
    <property type="match status" value="1"/>
</dbReference>
<dbReference type="PANTHER" id="PTHR30466">
    <property type="entry name" value="FLAVIN REDUCTASE"/>
    <property type="match status" value="1"/>
</dbReference>
<dbReference type="InterPro" id="IPR012349">
    <property type="entry name" value="Split_barrel_FMN-bd"/>
</dbReference>
<dbReference type="RefSeq" id="WP_377459445.1">
    <property type="nucleotide sequence ID" value="NZ_JBHLUB010000030.1"/>
</dbReference>
<sequence>MTGTPVTAQHFRTVLGQYPTGVCLITSVDADAGPIGMIVGTFSSVSLEPPLVSFMPAHTSSTWPLLRESGRFAVNILSSTQEHVVRAFSGRERTRFENLDWESSPTGLPMVNGAVAYIECDIEQVIPAGDHDIVLGAVTTMELLSNDLPVIFYRGGFGEFTPRSLVAGEEMMQSFISPVDRCRPAMEALAQELGCGAVMGGLHGEDFIIFASAGVHSVPWIPQTIGQRYPAKAPLGRSLFAFTPEEETQRWAQDVAPEDRDYLAESLAAIRERGYAISAESSQFNPSLRSGPSVAPLDPGFEIPQQDTDGLVHSLSAPIFDANGYPFLIISLYGLQVPANGAEQERIGSRLLEVTNELTAQFSDLTCPESK</sequence>